<dbReference type="Proteomes" id="UP000316495">
    <property type="component" value="Unassembled WGS sequence"/>
</dbReference>
<comment type="caution">
    <text evidence="1">The sequence shown here is derived from an EMBL/GenBank/DDBJ whole genome shotgun (WGS) entry which is preliminary data.</text>
</comment>
<feature type="non-terminal residue" evidence="1">
    <location>
        <position position="1"/>
    </location>
</feature>
<dbReference type="InterPro" id="IPR025738">
    <property type="entry name" value="BatD"/>
</dbReference>
<dbReference type="EMBL" id="VMGN01000063">
    <property type="protein sequence ID" value="TSC92746.1"/>
    <property type="molecule type" value="Genomic_DNA"/>
</dbReference>
<proteinExistence type="predicted"/>
<dbReference type="PANTHER" id="PTHR40940">
    <property type="entry name" value="PROTEIN BATD-RELATED"/>
    <property type="match status" value="1"/>
</dbReference>
<reference evidence="1 2" key="1">
    <citation type="submission" date="2017-07" db="EMBL/GenBank/DDBJ databases">
        <title>Mechanisms for carbon and nitrogen cycling indicate functional differentiation within the Candidate Phyla Radiation.</title>
        <authorList>
            <person name="Danczak R.E."/>
            <person name="Johnston M.D."/>
            <person name="Kenah C."/>
            <person name="Slattery M."/>
            <person name="Wrighton K.C."/>
            <person name="Wilkins M.J."/>
        </authorList>
    </citation>
    <scope>NUCLEOTIDE SEQUENCE [LARGE SCALE GENOMIC DNA]</scope>
    <source>
        <strain evidence="1">Athens1014_28</strain>
    </source>
</reference>
<dbReference type="PANTHER" id="PTHR40940:SF2">
    <property type="entry name" value="BATD"/>
    <property type="match status" value="1"/>
</dbReference>
<name>A0A554LIN3_9BACT</name>
<organism evidence="1 2">
    <name type="scientific">Candidatus Berkelbacteria bacterium Athens1014_28</name>
    <dbReference type="NCBI Taxonomy" id="2017145"/>
    <lineage>
        <taxon>Bacteria</taxon>
        <taxon>Candidatus Berkelbacteria</taxon>
    </lineage>
</organism>
<evidence type="ECO:0000313" key="2">
    <source>
        <dbReference type="Proteomes" id="UP000316495"/>
    </source>
</evidence>
<gene>
    <name evidence="1" type="ORF">Athens101428_799</name>
</gene>
<protein>
    <recommendedName>
        <fullName evidence="3">BatD</fullName>
    </recommendedName>
</protein>
<evidence type="ECO:0000313" key="1">
    <source>
        <dbReference type="EMBL" id="TSC92746.1"/>
    </source>
</evidence>
<accession>A0A554LIN3</accession>
<dbReference type="AlphaFoldDB" id="A0A554LIN3"/>
<dbReference type="Pfam" id="PF13584">
    <property type="entry name" value="BatD"/>
    <property type="match status" value="2"/>
</dbReference>
<evidence type="ECO:0008006" key="3">
    <source>
        <dbReference type="Google" id="ProtNLM"/>
    </source>
</evidence>
<sequence>DINAVGNFQAPNFKDFLVLSGPNQSSSMQIINGAVSGSRVFTYYLQPRSMGKFTIGSAAVSVKGQTLKSAPLTIEVVKGSNNQQAKKESNNQDVSTKEIGDNVFIRAIVDRNSVYQGEQVTVTYKLYTRLNIQSPQISKLPSYQGFWSEEIETSNQISFSRENYEGKLFSVAVLKKAALFPTQTGELSVTPFELKIPVLIQRKRKSNNPFDDFFDDPFFGRTESVEYTAKSNTVKVKVLPLPQTPLTSFTGAVGDYSLQTSIDKKNVKQNEPITFKVILSGEGNINLLDMPELQIPNGFEKYEPKISANVSRGGVINGKKSFEMLIIPRVSGSFEIPPMHFTFFNPKKKTYQTASSPSYNITVEHGSAEYTGGGSGLSKEEIKLLGQDIRFIKTNFSDVTNEKNSSEDSLLLILTLYSLPLFGLLGFLFWKQKEEKLSGNVMLLRNLRAEKIAKTRLKTAAKYLKEKNDSLFFTEISQAFFGYLEDKLSINKADFTVESAIAKLQVNGVDENLISELKQILDKCEFIRFAPSQNILEDMNQLFQRTASLIASLEEKISMKGSKK</sequence>